<dbReference type="InterPro" id="IPR008969">
    <property type="entry name" value="CarboxyPept-like_regulatory"/>
</dbReference>
<dbReference type="NCBIfam" id="TIGR04056">
    <property type="entry name" value="OMP_RagA_SusC"/>
    <property type="match status" value="1"/>
</dbReference>
<evidence type="ECO:0000313" key="2">
    <source>
        <dbReference type="Proteomes" id="UP000555103"/>
    </source>
</evidence>
<name>A0A840CI51_9BACT</name>
<dbReference type="SUPFAM" id="SSF56935">
    <property type="entry name" value="Porins"/>
    <property type="match status" value="1"/>
</dbReference>
<dbReference type="InterPro" id="IPR037066">
    <property type="entry name" value="Plug_dom_sf"/>
</dbReference>
<gene>
    <name evidence="1" type="ORF">GGR21_000224</name>
</gene>
<protein>
    <submittedName>
        <fullName evidence="1">TonB-linked SusC/RagA family outer membrane protein</fullName>
    </submittedName>
</protein>
<proteinExistence type="predicted"/>
<dbReference type="Proteomes" id="UP000555103">
    <property type="component" value="Unassembled WGS sequence"/>
</dbReference>
<dbReference type="Gene3D" id="2.170.130.10">
    <property type="entry name" value="TonB-dependent receptor, plug domain"/>
    <property type="match status" value="1"/>
</dbReference>
<dbReference type="EMBL" id="JACIEP010000001">
    <property type="protein sequence ID" value="MBB4034339.1"/>
    <property type="molecule type" value="Genomic_DNA"/>
</dbReference>
<reference evidence="1 2" key="1">
    <citation type="submission" date="2020-08" db="EMBL/GenBank/DDBJ databases">
        <title>Genomic Encyclopedia of Type Strains, Phase IV (KMG-IV): sequencing the most valuable type-strain genomes for metagenomic binning, comparative biology and taxonomic classification.</title>
        <authorList>
            <person name="Goeker M."/>
        </authorList>
    </citation>
    <scope>NUCLEOTIDE SEQUENCE [LARGE SCALE GENOMIC DNA]</scope>
    <source>
        <strain evidence="1 2">DSM 104969</strain>
    </source>
</reference>
<dbReference type="InterPro" id="IPR023996">
    <property type="entry name" value="TonB-dep_OMP_SusC/RagA"/>
</dbReference>
<dbReference type="RefSeq" id="WP_183305283.1">
    <property type="nucleotide sequence ID" value="NZ_JACIEP010000001.1"/>
</dbReference>
<evidence type="ECO:0000313" key="1">
    <source>
        <dbReference type="EMBL" id="MBB4034339.1"/>
    </source>
</evidence>
<dbReference type="SUPFAM" id="SSF49464">
    <property type="entry name" value="Carboxypeptidase regulatory domain-like"/>
    <property type="match status" value="1"/>
</dbReference>
<dbReference type="AlphaFoldDB" id="A0A840CI51"/>
<sequence length="1066" mass="120312">MYKLYKGINKNVFLLITIWILFGHGLAHAQNSKTDIPGFSGMIIDQYGRPVAGAEISVKKTGFSTFSNEEGIFKMDRTSGNTLMVSHPSYMAKEIKLPKEILKNSDTQEADTAVFRIRIAEKLFKNPETLDVVYGTMDKKSYLGSAATMYTNQMTTTLSSNIAASFAGRLAGLYTNQERGMRGSMIDDNFDVDIFVGNRPKLNISGYGDNTEFGITSRTLTPIVIIDGVQRDFYSLDPENIESISIQKDALSSMSLGMRSSRPVLVITTKKPVDQGFQISFTGKFGIQKPMKIPKALSADQYVYLLNEALQNDGKEASYSYNDYMLYKNQTSPYTHPNTDWYDAVLKDHSTIQSYSLNATGGSKAAQYYVSLGYLEEDGLFRSSKTDNYETNARYQRYLISSRVNVNVTNDFKIDVSLMGRIEDGNQPGEKTNTILSRLYETPNFASPVYNPNGSYGGTLSWNNNLVSQSVNSGYIKDNRRDGMAAITMKYDFSKYVKGLSATMRGNITTQSISAIQRSKRGLVYQYYPSATEGNPGYYEYFGSLSTQSNDFKSVGNYQQMYGQIAVNYETSINKHNIGAGIFGDIREEILNYDLPKRPANLNGNVKYNYDMKYFAEASFSRSYFNRYRPGKRWGTFFAVGAGWDVSREDFLSDVKWLDQFKIRAVYGNTGNGVDNAGYYDWRQAYGSGDGYSNSYLTGYNRSTIVSVWEIDDKLANWNLSWEKAHKINIGADISLFNNRLQFTADYYRDKYYDLLQTRGKSIELIGLNYPNENIGKNLVTGAELSITYQDNIADFNYFISANWSRQKTEVLFMDEQDTRNPFNRRTGQPIGAWFGYVADGFFQTQDEIDDPKTAKLANYDIKPGDIKYVDLDGNGIIDQFDQTVIGNDKPLSYFGFNFGFEYKGFELSALIQGVYNRDIYLDAAGGAYVQPFFTNSYTNGSYGQAYENALNRWTPETAETATFPRLKAGVTTQYGVNDYNTNPGLDRTSFWVKSGNYIRLKNVGIAYTLPDSFSRNYLGGLRIKIFVNGQNLLTKSAYGDLDPEVLNFTNYPNLRSFNTGVNIKF</sequence>
<accession>A0A840CI51</accession>
<organism evidence="1 2">
    <name type="scientific">Dysgonomonas hofstadii</name>
    <dbReference type="NCBI Taxonomy" id="637886"/>
    <lineage>
        <taxon>Bacteria</taxon>
        <taxon>Pseudomonadati</taxon>
        <taxon>Bacteroidota</taxon>
        <taxon>Bacteroidia</taxon>
        <taxon>Bacteroidales</taxon>
        <taxon>Dysgonomonadaceae</taxon>
        <taxon>Dysgonomonas</taxon>
    </lineage>
</organism>
<keyword evidence="2" id="KW-1185">Reference proteome</keyword>
<comment type="caution">
    <text evidence="1">The sequence shown here is derived from an EMBL/GenBank/DDBJ whole genome shotgun (WGS) entry which is preliminary data.</text>
</comment>